<protein>
    <recommendedName>
        <fullName evidence="6">HTH lysR-type domain-containing protein</fullName>
    </recommendedName>
</protein>
<dbReference type="PRINTS" id="PR00039">
    <property type="entry name" value="HTHLYSR"/>
</dbReference>
<keyword evidence="4" id="KW-0804">Transcription</keyword>
<gene>
    <name evidence="7" type="ORF">B5G21_02430</name>
</gene>
<evidence type="ECO:0000259" key="6">
    <source>
        <dbReference type="PROSITE" id="PS50931"/>
    </source>
</evidence>
<dbReference type="STRING" id="1118060.GCA_000311845_01648"/>
<dbReference type="RefSeq" id="WP_087185881.1">
    <property type="nucleotide sequence ID" value="NZ_NFHO01000002.1"/>
</dbReference>
<feature type="region of interest" description="Disordered" evidence="5">
    <location>
        <begin position="82"/>
        <end position="105"/>
    </location>
</feature>
<dbReference type="InterPro" id="IPR036390">
    <property type="entry name" value="WH_DNA-bd_sf"/>
</dbReference>
<evidence type="ECO:0000313" key="8">
    <source>
        <dbReference type="Proteomes" id="UP000196560"/>
    </source>
</evidence>
<sequence>MNTMQLNRFVEVAAQLSFSKAAEALHVSQPTVSHQIKALEDELGCALLVRSTRTVRLTDDGFAFLEYANDILDLAARAERRLKHKQRPNSQQLRIGAQHKRATYP</sequence>
<dbReference type="eggNOG" id="COG0583">
    <property type="taxonomic scope" value="Bacteria"/>
</dbReference>
<dbReference type="InterPro" id="IPR036388">
    <property type="entry name" value="WH-like_DNA-bd_sf"/>
</dbReference>
<feature type="domain" description="HTH lysR-type" evidence="6">
    <location>
        <begin position="1"/>
        <end position="58"/>
    </location>
</feature>
<dbReference type="GO" id="GO:0003700">
    <property type="term" value="F:DNA-binding transcription factor activity"/>
    <property type="evidence" value="ECO:0007669"/>
    <property type="project" value="InterPro"/>
</dbReference>
<evidence type="ECO:0000256" key="2">
    <source>
        <dbReference type="ARBA" id="ARBA00023015"/>
    </source>
</evidence>
<keyword evidence="3" id="KW-0238">DNA-binding</keyword>
<evidence type="ECO:0000256" key="4">
    <source>
        <dbReference type="ARBA" id="ARBA00023163"/>
    </source>
</evidence>
<dbReference type="GO" id="GO:0003677">
    <property type="term" value="F:DNA binding"/>
    <property type="evidence" value="ECO:0007669"/>
    <property type="project" value="UniProtKB-KW"/>
</dbReference>
<comment type="similarity">
    <text evidence="1">Belongs to the LysR transcriptional regulatory family.</text>
</comment>
<evidence type="ECO:0000256" key="3">
    <source>
        <dbReference type="ARBA" id="ARBA00023125"/>
    </source>
</evidence>
<dbReference type="Proteomes" id="UP000196560">
    <property type="component" value="Unassembled WGS sequence"/>
</dbReference>
<name>A0A1Y3U5X5_9ACTN</name>
<evidence type="ECO:0000256" key="1">
    <source>
        <dbReference type="ARBA" id="ARBA00009437"/>
    </source>
</evidence>
<dbReference type="PANTHER" id="PTHR30346:SF0">
    <property type="entry name" value="HCA OPERON TRANSCRIPTIONAL ACTIVATOR HCAR"/>
    <property type="match status" value="1"/>
</dbReference>
<proteinExistence type="inferred from homology"/>
<organism evidence="7 8">
    <name type="scientific">Enorma massiliensis</name>
    <dbReference type="NCBI Taxonomy" id="1472761"/>
    <lineage>
        <taxon>Bacteria</taxon>
        <taxon>Bacillati</taxon>
        <taxon>Actinomycetota</taxon>
        <taxon>Coriobacteriia</taxon>
        <taxon>Coriobacteriales</taxon>
        <taxon>Coriobacteriaceae</taxon>
        <taxon>Enorma</taxon>
    </lineage>
</organism>
<dbReference type="EMBL" id="NFHO01000002">
    <property type="protein sequence ID" value="OUN44141.1"/>
    <property type="molecule type" value="Genomic_DNA"/>
</dbReference>
<dbReference type="GO" id="GO:0032993">
    <property type="term" value="C:protein-DNA complex"/>
    <property type="evidence" value="ECO:0007669"/>
    <property type="project" value="TreeGrafter"/>
</dbReference>
<dbReference type="PROSITE" id="PS50931">
    <property type="entry name" value="HTH_LYSR"/>
    <property type="match status" value="1"/>
</dbReference>
<dbReference type="FunFam" id="1.10.10.10:FF:000001">
    <property type="entry name" value="LysR family transcriptional regulator"/>
    <property type="match status" value="1"/>
</dbReference>
<dbReference type="InterPro" id="IPR000847">
    <property type="entry name" value="LysR_HTH_N"/>
</dbReference>
<evidence type="ECO:0000256" key="5">
    <source>
        <dbReference type="SAM" id="MobiDB-lite"/>
    </source>
</evidence>
<comment type="caution">
    <text evidence="7">The sequence shown here is derived from an EMBL/GenBank/DDBJ whole genome shotgun (WGS) entry which is preliminary data.</text>
</comment>
<dbReference type="Gene3D" id="1.10.10.10">
    <property type="entry name" value="Winged helix-like DNA-binding domain superfamily/Winged helix DNA-binding domain"/>
    <property type="match status" value="1"/>
</dbReference>
<dbReference type="SUPFAM" id="SSF46785">
    <property type="entry name" value="Winged helix' DNA-binding domain"/>
    <property type="match status" value="1"/>
</dbReference>
<reference evidence="8" key="1">
    <citation type="submission" date="2017-04" db="EMBL/GenBank/DDBJ databases">
        <title>Function of individual gut microbiota members based on whole genome sequencing of pure cultures obtained from chicken caecum.</title>
        <authorList>
            <person name="Medvecky M."/>
            <person name="Cejkova D."/>
            <person name="Polansky O."/>
            <person name="Karasova D."/>
            <person name="Kubasova T."/>
            <person name="Cizek A."/>
            <person name="Rychlik I."/>
        </authorList>
    </citation>
    <scope>NUCLEOTIDE SEQUENCE [LARGE SCALE GENOMIC DNA]</scope>
    <source>
        <strain evidence="8">An70</strain>
    </source>
</reference>
<dbReference type="Pfam" id="PF00126">
    <property type="entry name" value="HTH_1"/>
    <property type="match status" value="1"/>
</dbReference>
<keyword evidence="2" id="KW-0805">Transcription regulation</keyword>
<dbReference type="AlphaFoldDB" id="A0A1Y3U5X5"/>
<keyword evidence="8" id="KW-1185">Reference proteome</keyword>
<evidence type="ECO:0000313" key="7">
    <source>
        <dbReference type="EMBL" id="OUN44141.1"/>
    </source>
</evidence>
<dbReference type="PANTHER" id="PTHR30346">
    <property type="entry name" value="TRANSCRIPTIONAL DUAL REGULATOR HCAR-RELATED"/>
    <property type="match status" value="1"/>
</dbReference>
<accession>A0A1Y3U5X5</accession>